<keyword evidence="1" id="KW-0240">DNA-directed RNA polymerase</keyword>
<proteinExistence type="predicted"/>
<organism evidence="1 2">
    <name type="scientific">Nonomuraea dietziae</name>
    <dbReference type="NCBI Taxonomy" id="65515"/>
    <lineage>
        <taxon>Bacteria</taxon>
        <taxon>Bacillati</taxon>
        <taxon>Actinomycetota</taxon>
        <taxon>Actinomycetes</taxon>
        <taxon>Streptosporangiales</taxon>
        <taxon>Streptosporangiaceae</taxon>
        <taxon>Nonomuraea</taxon>
    </lineage>
</organism>
<dbReference type="GO" id="GO:0000428">
    <property type="term" value="C:DNA-directed RNA polymerase complex"/>
    <property type="evidence" value="ECO:0007669"/>
    <property type="project" value="UniProtKB-KW"/>
</dbReference>
<reference evidence="1 2" key="1">
    <citation type="submission" date="2020-08" db="EMBL/GenBank/DDBJ databases">
        <title>Sequencing the genomes of 1000 actinobacteria strains.</title>
        <authorList>
            <person name="Klenk H.-P."/>
        </authorList>
    </citation>
    <scope>NUCLEOTIDE SEQUENCE [LARGE SCALE GENOMIC DNA]</scope>
    <source>
        <strain evidence="1 2">DSM 44320</strain>
    </source>
</reference>
<name>A0A7W5VKG8_9ACTN</name>
<dbReference type="Proteomes" id="UP000579945">
    <property type="component" value="Unassembled WGS sequence"/>
</dbReference>
<evidence type="ECO:0000313" key="1">
    <source>
        <dbReference type="EMBL" id="MBB3733738.1"/>
    </source>
</evidence>
<evidence type="ECO:0000313" key="2">
    <source>
        <dbReference type="Proteomes" id="UP000579945"/>
    </source>
</evidence>
<dbReference type="Gene3D" id="1.10.150.20">
    <property type="entry name" value="5' to 3' exonuclease, C-terminal subdomain"/>
    <property type="match status" value="1"/>
</dbReference>
<gene>
    <name evidence="1" type="ORF">FHR33_009691</name>
</gene>
<comment type="caution">
    <text evidence="1">The sequence shown here is derived from an EMBL/GenBank/DDBJ whole genome shotgun (WGS) entry which is preliminary data.</text>
</comment>
<accession>A0A7W5VKG8</accession>
<dbReference type="SUPFAM" id="SSF47789">
    <property type="entry name" value="C-terminal domain of RNA polymerase alpha subunit"/>
    <property type="match status" value="1"/>
</dbReference>
<sequence>MKDLLYLGEERLAEVPGLGAKSVEEIRRRVREAGLIFK</sequence>
<dbReference type="AlphaFoldDB" id="A0A7W5VKG8"/>
<protein>
    <submittedName>
        <fullName evidence="1">DNA-directed RNA polymerase alpha subunit</fullName>
    </submittedName>
</protein>
<keyword evidence="2" id="KW-1185">Reference proteome</keyword>
<dbReference type="EMBL" id="JACIBV010000003">
    <property type="protein sequence ID" value="MBB3733738.1"/>
    <property type="molecule type" value="Genomic_DNA"/>
</dbReference>
<keyword evidence="1" id="KW-0804">Transcription</keyword>